<keyword evidence="1" id="KW-0472">Membrane</keyword>
<comment type="caution">
    <text evidence="2">The sequence shown here is derived from an EMBL/GenBank/DDBJ whole genome shotgun (WGS) entry which is preliminary data.</text>
</comment>
<keyword evidence="1" id="KW-0812">Transmembrane</keyword>
<proteinExistence type="predicted"/>
<evidence type="ECO:0000256" key="1">
    <source>
        <dbReference type="SAM" id="Phobius"/>
    </source>
</evidence>
<dbReference type="RefSeq" id="WP_117485513.1">
    <property type="nucleotide sequence ID" value="NZ_QVIG01000001.1"/>
</dbReference>
<dbReference type="Proteomes" id="UP000263377">
    <property type="component" value="Unassembled WGS sequence"/>
</dbReference>
<dbReference type="AlphaFoldDB" id="A0A372ZMB8"/>
<keyword evidence="3" id="KW-1185">Reference proteome</keyword>
<evidence type="ECO:0000313" key="3">
    <source>
        <dbReference type="Proteomes" id="UP000263377"/>
    </source>
</evidence>
<feature type="transmembrane region" description="Helical" evidence="1">
    <location>
        <begin position="20"/>
        <end position="45"/>
    </location>
</feature>
<evidence type="ECO:0000313" key="2">
    <source>
        <dbReference type="EMBL" id="RGD56871.1"/>
    </source>
</evidence>
<name>A0A372ZMB8_9ACTN</name>
<organism evidence="2 3">
    <name type="scientific">Kitasatospora xanthocidica</name>
    <dbReference type="NCBI Taxonomy" id="83382"/>
    <lineage>
        <taxon>Bacteria</taxon>
        <taxon>Bacillati</taxon>
        <taxon>Actinomycetota</taxon>
        <taxon>Actinomycetes</taxon>
        <taxon>Kitasatosporales</taxon>
        <taxon>Streptomycetaceae</taxon>
        <taxon>Kitasatospora</taxon>
    </lineage>
</organism>
<sequence>MLTRLVETVVWGAALTGLTVVFVSSVSPVELLVAVLAASGGAVAARRMRLAARVRVGGGRGAVRALLALPGSVVRGLAVLTAAMAPGHGDGRVRRIRLRPGAGAGWAGTLLAASPDTCVIDVPRDDEVVVHALRPTAGPVEEAVARTDGAR</sequence>
<keyword evidence="1" id="KW-1133">Transmembrane helix</keyword>
<accession>A0A372ZMB8</accession>
<gene>
    <name evidence="2" type="ORF">DR950_02860</name>
</gene>
<dbReference type="EMBL" id="QVIG01000001">
    <property type="protein sequence ID" value="RGD56871.1"/>
    <property type="molecule type" value="Genomic_DNA"/>
</dbReference>
<reference evidence="2 3" key="1">
    <citation type="submission" date="2018-08" db="EMBL/GenBank/DDBJ databases">
        <title>Diversity &amp; Physiological Properties of Lignin-Decomposing Actinobacteria from Soil.</title>
        <authorList>
            <person name="Roh S.G."/>
            <person name="Kim S.B."/>
        </authorList>
    </citation>
    <scope>NUCLEOTIDE SEQUENCE [LARGE SCALE GENOMIC DNA]</scope>
    <source>
        <strain evidence="2 3">MMS17-GH009</strain>
    </source>
</reference>
<protein>
    <submittedName>
        <fullName evidence="2">Uncharacterized protein</fullName>
    </submittedName>
</protein>